<dbReference type="InterPro" id="IPR036388">
    <property type="entry name" value="WH-like_DNA-bd_sf"/>
</dbReference>
<dbReference type="EMBL" id="SMAD01000004">
    <property type="protein sequence ID" value="TCS87797.1"/>
    <property type="molecule type" value="Genomic_DNA"/>
</dbReference>
<protein>
    <submittedName>
        <fullName evidence="1">BadM/Rrf2 family transcriptional regulator</fullName>
    </submittedName>
</protein>
<dbReference type="OrthoDB" id="9808360at2"/>
<dbReference type="Gene3D" id="1.10.10.10">
    <property type="entry name" value="Winged helix-like DNA-binding domain superfamily/Winged helix DNA-binding domain"/>
    <property type="match status" value="1"/>
</dbReference>
<dbReference type="RefSeq" id="WP_132128884.1">
    <property type="nucleotide sequence ID" value="NZ_CP042432.1"/>
</dbReference>
<evidence type="ECO:0000313" key="1">
    <source>
        <dbReference type="EMBL" id="TCS87797.1"/>
    </source>
</evidence>
<dbReference type="InterPro" id="IPR036390">
    <property type="entry name" value="WH_DNA-bd_sf"/>
</dbReference>
<dbReference type="Proteomes" id="UP000295807">
    <property type="component" value="Unassembled WGS sequence"/>
</dbReference>
<dbReference type="AlphaFoldDB" id="A0A4R3KVB1"/>
<dbReference type="PANTHER" id="PTHR33221:SF15">
    <property type="entry name" value="HTH-TYPE TRANSCRIPTIONAL REGULATOR YWGB-RELATED"/>
    <property type="match status" value="1"/>
</dbReference>
<dbReference type="Pfam" id="PF02082">
    <property type="entry name" value="Rrf2"/>
    <property type="match status" value="1"/>
</dbReference>
<keyword evidence="2" id="KW-1185">Reference proteome</keyword>
<dbReference type="PROSITE" id="PS51197">
    <property type="entry name" value="HTH_RRF2_2"/>
    <property type="match status" value="1"/>
</dbReference>
<dbReference type="InterPro" id="IPR000944">
    <property type="entry name" value="Tscrpt_reg_Rrf2"/>
</dbReference>
<reference evidence="1 2" key="1">
    <citation type="submission" date="2019-03" db="EMBL/GenBank/DDBJ databases">
        <title>Genomic Encyclopedia of Type Strains, Phase IV (KMG-IV): sequencing the most valuable type-strain genomes for metagenomic binning, comparative biology and taxonomic classification.</title>
        <authorList>
            <person name="Goeker M."/>
        </authorList>
    </citation>
    <scope>NUCLEOTIDE SEQUENCE [LARGE SCALE GENOMIC DNA]</scope>
    <source>
        <strain evidence="1 2">DSM 21100</strain>
    </source>
</reference>
<dbReference type="SUPFAM" id="SSF46785">
    <property type="entry name" value="Winged helix' DNA-binding domain"/>
    <property type="match status" value="1"/>
</dbReference>
<proteinExistence type="predicted"/>
<dbReference type="NCBIfam" id="TIGR00738">
    <property type="entry name" value="rrf2_super"/>
    <property type="match status" value="1"/>
</dbReference>
<dbReference type="GO" id="GO:0003700">
    <property type="term" value="F:DNA-binding transcription factor activity"/>
    <property type="evidence" value="ECO:0007669"/>
    <property type="project" value="TreeGrafter"/>
</dbReference>
<sequence>MFTKACEYGIRAMIYITAASKEGAKMSIKDICREIGAPEHFTAKILQDLSRKGLVSSLKGPSGGFFMEQHQGNINLMEIVEAIDGNGLFTGCGLGLKQCSEVQPCPIHNQFKTIRDSLQKMLLETTVQQLTQNLEKGLVFLKKS</sequence>
<accession>A0A4R3KVB1</accession>
<comment type="caution">
    <text evidence="1">The sequence shown here is derived from an EMBL/GenBank/DDBJ whole genome shotgun (WGS) entry which is preliminary data.</text>
</comment>
<dbReference type="PANTHER" id="PTHR33221">
    <property type="entry name" value="WINGED HELIX-TURN-HELIX TRANSCRIPTIONAL REGULATOR, RRF2 FAMILY"/>
    <property type="match status" value="1"/>
</dbReference>
<evidence type="ECO:0000313" key="2">
    <source>
        <dbReference type="Proteomes" id="UP000295807"/>
    </source>
</evidence>
<gene>
    <name evidence="1" type="ORF">EDD80_104147</name>
</gene>
<organism evidence="1 2">
    <name type="scientific">Anseongella ginsenosidimutans</name>
    <dbReference type="NCBI Taxonomy" id="496056"/>
    <lineage>
        <taxon>Bacteria</taxon>
        <taxon>Pseudomonadati</taxon>
        <taxon>Bacteroidota</taxon>
        <taxon>Sphingobacteriia</taxon>
        <taxon>Sphingobacteriales</taxon>
        <taxon>Sphingobacteriaceae</taxon>
        <taxon>Anseongella</taxon>
    </lineage>
</organism>
<dbReference type="GO" id="GO:0005829">
    <property type="term" value="C:cytosol"/>
    <property type="evidence" value="ECO:0007669"/>
    <property type="project" value="TreeGrafter"/>
</dbReference>
<name>A0A4R3KVB1_9SPHI</name>